<feature type="domain" description="Transcription initiation factor TFIID component TAF4 C-terminal" evidence="6">
    <location>
        <begin position="64"/>
        <end position="167"/>
    </location>
</feature>
<reference evidence="7 8" key="1">
    <citation type="journal article" date="2023" name="Arcadia Sci">
        <title>De novo assembly of a long-read Amblyomma americanum tick genome.</title>
        <authorList>
            <person name="Chou S."/>
            <person name="Poskanzer K.E."/>
            <person name="Rollins M."/>
            <person name="Thuy-Boun P.S."/>
        </authorList>
    </citation>
    <scope>NUCLEOTIDE SEQUENCE [LARGE SCALE GENOMIC DNA]</scope>
    <source>
        <strain evidence="7">F_SG_1</strain>
        <tissue evidence="7">Salivary glands</tissue>
    </source>
</reference>
<protein>
    <recommendedName>
        <fullName evidence="6">Transcription initiation factor TFIID component TAF4 C-terminal domain-containing protein</fullName>
    </recommendedName>
</protein>
<keyword evidence="5" id="KW-0539">Nucleus</keyword>
<evidence type="ECO:0000256" key="4">
    <source>
        <dbReference type="ARBA" id="ARBA00023163"/>
    </source>
</evidence>
<keyword evidence="3" id="KW-0805">Transcription regulation</keyword>
<accession>A0AAQ4ETC6</accession>
<evidence type="ECO:0000313" key="7">
    <source>
        <dbReference type="EMBL" id="KAK8778001.1"/>
    </source>
</evidence>
<evidence type="ECO:0000256" key="5">
    <source>
        <dbReference type="ARBA" id="ARBA00023242"/>
    </source>
</evidence>
<dbReference type="PANTHER" id="PTHR15138:SF14">
    <property type="entry name" value="TRANSCRIPTION INITIATION FACTOR TFIID SUBUNIT 4"/>
    <property type="match status" value="1"/>
</dbReference>
<evidence type="ECO:0000256" key="3">
    <source>
        <dbReference type="ARBA" id="ARBA00023015"/>
    </source>
</evidence>
<keyword evidence="4" id="KW-0804">Transcription</keyword>
<dbReference type="PANTHER" id="PTHR15138">
    <property type="entry name" value="TRANSCRIPTION INITIATION FACTOR TFIID SUBUNIT 4"/>
    <property type="match status" value="1"/>
</dbReference>
<organism evidence="7 8">
    <name type="scientific">Amblyomma americanum</name>
    <name type="common">Lone star tick</name>
    <dbReference type="NCBI Taxonomy" id="6943"/>
    <lineage>
        <taxon>Eukaryota</taxon>
        <taxon>Metazoa</taxon>
        <taxon>Ecdysozoa</taxon>
        <taxon>Arthropoda</taxon>
        <taxon>Chelicerata</taxon>
        <taxon>Arachnida</taxon>
        <taxon>Acari</taxon>
        <taxon>Parasitiformes</taxon>
        <taxon>Ixodida</taxon>
        <taxon>Ixodoidea</taxon>
        <taxon>Ixodidae</taxon>
        <taxon>Amblyomminae</taxon>
        <taxon>Amblyomma</taxon>
    </lineage>
</organism>
<comment type="subcellular location">
    <subcellularLocation>
        <location evidence="1">Nucleus</location>
    </subcellularLocation>
</comment>
<dbReference type="InterPro" id="IPR045144">
    <property type="entry name" value="TAF4"/>
</dbReference>
<evidence type="ECO:0000259" key="6">
    <source>
        <dbReference type="Pfam" id="PF05236"/>
    </source>
</evidence>
<dbReference type="EMBL" id="JARKHS020011217">
    <property type="protein sequence ID" value="KAK8778001.1"/>
    <property type="molecule type" value="Genomic_DNA"/>
</dbReference>
<evidence type="ECO:0000313" key="8">
    <source>
        <dbReference type="Proteomes" id="UP001321473"/>
    </source>
</evidence>
<dbReference type="Pfam" id="PF05236">
    <property type="entry name" value="TAF4"/>
    <property type="match status" value="1"/>
</dbReference>
<gene>
    <name evidence="7" type="ORF">V5799_020659</name>
</gene>
<dbReference type="GO" id="GO:0016251">
    <property type="term" value="F:RNA polymerase II general transcription initiation factor activity"/>
    <property type="evidence" value="ECO:0007669"/>
    <property type="project" value="TreeGrafter"/>
</dbReference>
<evidence type="ECO:0000256" key="2">
    <source>
        <dbReference type="ARBA" id="ARBA00006178"/>
    </source>
</evidence>
<name>A0AAQ4ETC6_AMBAM</name>
<sequence>MQRYSSWILGSTPCSQFACNFPVGTLIMSMGGGASTPETSQNSLNFILEVFSDLTSFSCLFLQSRSKMEDPEQLKLKQKAKEMQKAEMEEMRQREANMTALLAIGPRKKLKTENSGNSGAGLGAGSGLTNSFSKLPMRPRVKRVNLKDILFLMEQERDSIHSTLLYKSYLK</sequence>
<proteinExistence type="inferred from homology"/>
<comment type="caution">
    <text evidence="7">The sequence shown here is derived from an EMBL/GenBank/DDBJ whole genome shotgun (WGS) entry which is preliminary data.</text>
</comment>
<dbReference type="GO" id="GO:0006367">
    <property type="term" value="P:transcription initiation at RNA polymerase II promoter"/>
    <property type="evidence" value="ECO:0007669"/>
    <property type="project" value="TreeGrafter"/>
</dbReference>
<dbReference type="Proteomes" id="UP001321473">
    <property type="component" value="Unassembled WGS sequence"/>
</dbReference>
<dbReference type="GO" id="GO:0005669">
    <property type="term" value="C:transcription factor TFIID complex"/>
    <property type="evidence" value="ECO:0007669"/>
    <property type="project" value="InterPro"/>
</dbReference>
<dbReference type="GO" id="GO:0003677">
    <property type="term" value="F:DNA binding"/>
    <property type="evidence" value="ECO:0007669"/>
    <property type="project" value="TreeGrafter"/>
</dbReference>
<keyword evidence="8" id="KW-1185">Reference proteome</keyword>
<comment type="similarity">
    <text evidence="2">Belongs to the TAF4 family.</text>
</comment>
<evidence type="ECO:0000256" key="1">
    <source>
        <dbReference type="ARBA" id="ARBA00004123"/>
    </source>
</evidence>
<dbReference type="InterPro" id="IPR007900">
    <property type="entry name" value="TAF4_C"/>
</dbReference>
<dbReference type="AlphaFoldDB" id="A0AAQ4ETC6"/>